<organism evidence="5 6">
    <name type="scientific">Nocardia jinanensis</name>
    <dbReference type="NCBI Taxonomy" id="382504"/>
    <lineage>
        <taxon>Bacteria</taxon>
        <taxon>Bacillati</taxon>
        <taxon>Actinomycetota</taxon>
        <taxon>Actinomycetes</taxon>
        <taxon>Mycobacteriales</taxon>
        <taxon>Nocardiaceae</taxon>
        <taxon>Nocardia</taxon>
    </lineage>
</organism>
<keyword evidence="3" id="KW-0067">ATP-binding</keyword>
<reference evidence="5" key="2">
    <citation type="submission" date="2020-09" db="EMBL/GenBank/DDBJ databases">
        <authorList>
            <person name="Sun Q."/>
            <person name="Zhou Y."/>
        </authorList>
    </citation>
    <scope>NUCLEOTIDE SEQUENCE</scope>
    <source>
        <strain evidence="5">CGMCC 4.3508</strain>
    </source>
</reference>
<comment type="similarity">
    <text evidence="1">Belongs to the AAA ATPase family.</text>
</comment>
<dbReference type="InterPro" id="IPR050221">
    <property type="entry name" value="26S_Proteasome_ATPase"/>
</dbReference>
<evidence type="ECO:0000256" key="2">
    <source>
        <dbReference type="ARBA" id="ARBA00022741"/>
    </source>
</evidence>
<dbReference type="RefSeq" id="WP_062997351.1">
    <property type="nucleotide sequence ID" value="NZ_BMMH01000005.1"/>
</dbReference>
<dbReference type="EMBL" id="BMMH01000005">
    <property type="protein sequence ID" value="GGL14588.1"/>
    <property type="molecule type" value="Genomic_DNA"/>
</dbReference>
<evidence type="ECO:0000313" key="5">
    <source>
        <dbReference type="EMBL" id="GGL14588.1"/>
    </source>
</evidence>
<evidence type="ECO:0000256" key="1">
    <source>
        <dbReference type="ARBA" id="ARBA00006914"/>
    </source>
</evidence>
<name>A0A917VU73_9NOCA</name>
<dbReference type="SUPFAM" id="SSF52540">
    <property type="entry name" value="P-loop containing nucleoside triphosphate hydrolases"/>
    <property type="match status" value="1"/>
</dbReference>
<dbReference type="GO" id="GO:0005524">
    <property type="term" value="F:ATP binding"/>
    <property type="evidence" value="ECO:0007669"/>
    <property type="project" value="UniProtKB-KW"/>
</dbReference>
<sequence length="652" mass="69366">MRAAVEWVASALLAAWERQESEGRYRGSDEFRALHIDPADALASWRAAALCDTPWPAELVDWFREWSGAWAAADLLALDDTERLVAALAVAVEWEPRLRPLVAALGDDPTVRAPTVGLAGELAGAIGRSPADVRRVCAAEGRLAWFDVVRVLPVAGRPSTLDNQLLASAWLVGCGDTLPVRWVPASPGVFPWPESGSVAPLAVSGADHVQHAECTASAHHADRAALVDEPPDVDVLGRLARTAVSAGAPLVVSCDRTPDPWLVDGCERSWALGVGIALSIDRSACWVPPPTWRPVTVDPLNVRQRAIRWGAALDGLGVAAERGDVATVAAEFLLGAGAIDDAALRVQAATAAAGPADLAELRTAARRTIWRDLATVARPGPAGVGWDDLVVAPPVHRQLREIAGAIGHRARVLESWGFADRPGGRGYHLLFAGPTGTGKTLGAAVVAGAVGLELWVVDLARVVDKYLGETEKQLDRVLRAAEAAGAMLLFDEADALFGRRGDVREARDRWANVEVAYLLQRIEDHDGVTVLTTNLSQNLDDAFARRMSQRVDFAVPDAGLRRRLWRMSVPPAAPVADEAALRTVADRFELAGGAIRTAALNAAYAAAAHEETIALGHLVRASVQELTKAGRAPTRDELADLAPLVTTARRAI</sequence>
<reference evidence="5" key="1">
    <citation type="journal article" date="2014" name="Int. J. Syst. Evol. Microbiol.">
        <title>Complete genome sequence of Corynebacterium casei LMG S-19264T (=DSM 44701T), isolated from a smear-ripened cheese.</title>
        <authorList>
            <consortium name="US DOE Joint Genome Institute (JGI-PGF)"/>
            <person name="Walter F."/>
            <person name="Albersmeier A."/>
            <person name="Kalinowski J."/>
            <person name="Ruckert C."/>
        </authorList>
    </citation>
    <scope>NUCLEOTIDE SEQUENCE</scope>
    <source>
        <strain evidence="5">CGMCC 4.3508</strain>
    </source>
</reference>
<dbReference type="GO" id="GO:0016887">
    <property type="term" value="F:ATP hydrolysis activity"/>
    <property type="evidence" value="ECO:0007669"/>
    <property type="project" value="InterPro"/>
</dbReference>
<protein>
    <recommendedName>
        <fullName evidence="4">AAA+ ATPase domain-containing protein</fullName>
    </recommendedName>
</protein>
<gene>
    <name evidence="5" type="ORF">GCM10011588_31390</name>
</gene>
<dbReference type="Pfam" id="PF00004">
    <property type="entry name" value="AAA"/>
    <property type="match status" value="1"/>
</dbReference>
<dbReference type="CDD" id="cd19481">
    <property type="entry name" value="RecA-like_protease"/>
    <property type="match status" value="1"/>
</dbReference>
<proteinExistence type="inferred from homology"/>
<keyword evidence="6" id="KW-1185">Reference proteome</keyword>
<dbReference type="SMART" id="SM00382">
    <property type="entry name" value="AAA"/>
    <property type="match status" value="1"/>
</dbReference>
<accession>A0A917VU73</accession>
<dbReference type="PANTHER" id="PTHR23073">
    <property type="entry name" value="26S PROTEASOME REGULATORY SUBUNIT"/>
    <property type="match status" value="1"/>
</dbReference>
<dbReference type="InterPro" id="IPR003959">
    <property type="entry name" value="ATPase_AAA_core"/>
</dbReference>
<dbReference type="InterPro" id="IPR027417">
    <property type="entry name" value="P-loop_NTPase"/>
</dbReference>
<keyword evidence="2" id="KW-0547">Nucleotide-binding</keyword>
<feature type="domain" description="AAA+ ATPase" evidence="4">
    <location>
        <begin position="425"/>
        <end position="557"/>
    </location>
</feature>
<dbReference type="AlphaFoldDB" id="A0A917VU73"/>
<evidence type="ECO:0000313" key="6">
    <source>
        <dbReference type="Proteomes" id="UP000638263"/>
    </source>
</evidence>
<comment type="caution">
    <text evidence="5">The sequence shown here is derived from an EMBL/GenBank/DDBJ whole genome shotgun (WGS) entry which is preliminary data.</text>
</comment>
<dbReference type="InterPro" id="IPR003593">
    <property type="entry name" value="AAA+_ATPase"/>
</dbReference>
<evidence type="ECO:0000256" key="3">
    <source>
        <dbReference type="ARBA" id="ARBA00022840"/>
    </source>
</evidence>
<dbReference type="Gene3D" id="3.40.50.300">
    <property type="entry name" value="P-loop containing nucleotide triphosphate hydrolases"/>
    <property type="match status" value="1"/>
</dbReference>
<dbReference type="Proteomes" id="UP000638263">
    <property type="component" value="Unassembled WGS sequence"/>
</dbReference>
<evidence type="ECO:0000259" key="4">
    <source>
        <dbReference type="SMART" id="SM00382"/>
    </source>
</evidence>